<evidence type="ECO:0000313" key="4">
    <source>
        <dbReference type="Proteomes" id="UP000192042"/>
    </source>
</evidence>
<feature type="domain" description="HAMP" evidence="2">
    <location>
        <begin position="101"/>
        <end position="153"/>
    </location>
</feature>
<gene>
    <name evidence="3" type="ORF">NSJP_2130</name>
</gene>
<dbReference type="RefSeq" id="WP_080886705.1">
    <property type="nucleotide sequence ID" value="NZ_LT828648.1"/>
</dbReference>
<dbReference type="STRING" id="1325564.NSJP_2130"/>
<feature type="transmembrane region" description="Helical" evidence="1">
    <location>
        <begin position="81"/>
        <end position="100"/>
    </location>
</feature>
<reference evidence="3 4" key="1">
    <citation type="submission" date="2017-03" db="EMBL/GenBank/DDBJ databases">
        <authorList>
            <person name="Afonso C.L."/>
            <person name="Miller P.J."/>
            <person name="Scott M.A."/>
            <person name="Spackman E."/>
            <person name="Goraichik I."/>
            <person name="Dimitrov K.M."/>
            <person name="Suarez D.L."/>
            <person name="Swayne D.E."/>
        </authorList>
    </citation>
    <scope>NUCLEOTIDE SEQUENCE [LARGE SCALE GENOMIC DNA]</scope>
    <source>
        <strain evidence="3">Genome sequencing of Nitrospira japonica strain NJ11</strain>
    </source>
</reference>
<keyword evidence="4" id="KW-1185">Reference proteome</keyword>
<evidence type="ECO:0000259" key="2">
    <source>
        <dbReference type="PROSITE" id="PS50885"/>
    </source>
</evidence>
<dbReference type="OrthoDB" id="9793886at2"/>
<dbReference type="Gene3D" id="6.10.340.10">
    <property type="match status" value="1"/>
</dbReference>
<evidence type="ECO:0000313" key="3">
    <source>
        <dbReference type="EMBL" id="SLM48302.1"/>
    </source>
</evidence>
<sequence length="209" mass="23082">MTTLTVAESQPAGNPSKQIPHGMQQGYVLWIGVLLFLYSALFFTLAFFGPHLQPLVTLYTGGSLADRQEAALQLLSLSETVWVAVPVLFLGAAIFSLVLTKRVAGPLQVLEQSIVRWAEGDLATRLRFRQVDRLDALEKSINEGIQAIETSLMTFAREQARAEKALGQVRSALETHPGSPQKALQGLDEAGDAFAKMREALRKFRFTRR</sequence>
<dbReference type="AlphaFoldDB" id="A0A1W1I5K8"/>
<accession>A0A1W1I5K8</accession>
<dbReference type="InterPro" id="IPR003660">
    <property type="entry name" value="HAMP_dom"/>
</dbReference>
<dbReference type="KEGG" id="nja:NSJP_2130"/>
<dbReference type="Proteomes" id="UP000192042">
    <property type="component" value="Chromosome I"/>
</dbReference>
<keyword evidence="1" id="KW-0812">Transmembrane</keyword>
<protein>
    <recommendedName>
        <fullName evidence="2">HAMP domain-containing protein</fullName>
    </recommendedName>
</protein>
<organism evidence="3 4">
    <name type="scientific">Nitrospira japonica</name>
    <dbReference type="NCBI Taxonomy" id="1325564"/>
    <lineage>
        <taxon>Bacteria</taxon>
        <taxon>Pseudomonadati</taxon>
        <taxon>Nitrospirota</taxon>
        <taxon>Nitrospiria</taxon>
        <taxon>Nitrospirales</taxon>
        <taxon>Nitrospiraceae</taxon>
        <taxon>Nitrospira</taxon>
    </lineage>
</organism>
<dbReference type="PROSITE" id="PS50885">
    <property type="entry name" value="HAMP"/>
    <property type="match status" value="1"/>
</dbReference>
<dbReference type="GO" id="GO:0007165">
    <property type="term" value="P:signal transduction"/>
    <property type="evidence" value="ECO:0007669"/>
    <property type="project" value="InterPro"/>
</dbReference>
<dbReference type="EMBL" id="LT828648">
    <property type="protein sequence ID" value="SLM48302.1"/>
    <property type="molecule type" value="Genomic_DNA"/>
</dbReference>
<evidence type="ECO:0000256" key="1">
    <source>
        <dbReference type="SAM" id="Phobius"/>
    </source>
</evidence>
<name>A0A1W1I5K8_9BACT</name>
<dbReference type="GO" id="GO:0016020">
    <property type="term" value="C:membrane"/>
    <property type="evidence" value="ECO:0007669"/>
    <property type="project" value="InterPro"/>
</dbReference>
<keyword evidence="1" id="KW-0472">Membrane</keyword>
<proteinExistence type="predicted"/>
<keyword evidence="1" id="KW-1133">Transmembrane helix</keyword>
<feature type="transmembrane region" description="Helical" evidence="1">
    <location>
        <begin position="27"/>
        <end position="48"/>
    </location>
</feature>